<feature type="domain" description="Multidrug resistance protein MdtA-like barrel-sandwich hybrid" evidence="2">
    <location>
        <begin position="69"/>
        <end position="202"/>
    </location>
</feature>
<dbReference type="Gene3D" id="2.40.30.170">
    <property type="match status" value="1"/>
</dbReference>
<dbReference type="SUPFAM" id="SSF111369">
    <property type="entry name" value="HlyD-like secretion proteins"/>
    <property type="match status" value="1"/>
</dbReference>
<evidence type="ECO:0000256" key="1">
    <source>
        <dbReference type="ARBA" id="ARBA00009477"/>
    </source>
</evidence>
<evidence type="ECO:0000313" key="4">
    <source>
        <dbReference type="EMBL" id="MBD8489827.1"/>
    </source>
</evidence>
<dbReference type="InterPro" id="IPR006143">
    <property type="entry name" value="RND_pump_MFP"/>
</dbReference>
<keyword evidence="5" id="KW-1185">Reference proteome</keyword>
<proteinExistence type="inferred from homology"/>
<accession>A0ABR9AN96</accession>
<dbReference type="InterPro" id="IPR058625">
    <property type="entry name" value="MdtA-like_BSH"/>
</dbReference>
<dbReference type="PANTHER" id="PTHR30469:SF38">
    <property type="entry name" value="HLYD FAMILY SECRETION PROTEIN"/>
    <property type="match status" value="1"/>
</dbReference>
<dbReference type="Gene3D" id="2.40.50.100">
    <property type="match status" value="2"/>
</dbReference>
<sequence>MNLKPLFFLPLLAVSVFFSCETKGDKAEEIPIESMRKEVAGTKVTVAKAEKRSFDYLINASGKVEAAQQVTVIIQRQGYLKELDVKEGQSVQAGTLIAQLDNTNNIFQKEKAWVQLKNAQASYNSEKLGYATIFEGENTDQITMLEEQLKASSGLLSAEIELKEVEMELAKAAIKAPISGKVADLKIKPGSLVNAGDELCEILSTNLLELHVKVLESDIPFIALGQIAEVYPVSGGTGSLSGKVSSINPKVDENGLVEVGIQLSGASKLLPGMNARAVIRAPQTNSVVVPKQALVYRSGRPVVFTLSGTESKWNYVEVGKDNGREIEILDGVKDGETVITSNNLQLGHQAQVQVVEENK</sequence>
<name>A0ABR9AN96_9BACT</name>
<reference evidence="4 5" key="1">
    <citation type="submission" date="2020-09" db="EMBL/GenBank/DDBJ databases">
        <title>Echinicola sp. CAU 1574 isolated from sand of Sido Beach.</title>
        <authorList>
            <person name="Kim W."/>
        </authorList>
    </citation>
    <scope>NUCLEOTIDE SEQUENCE [LARGE SCALE GENOMIC DNA]</scope>
    <source>
        <strain evidence="4 5">CAU 1574</strain>
    </source>
</reference>
<dbReference type="PROSITE" id="PS51257">
    <property type="entry name" value="PROKAR_LIPOPROTEIN"/>
    <property type="match status" value="1"/>
</dbReference>
<evidence type="ECO:0000313" key="5">
    <source>
        <dbReference type="Proteomes" id="UP000647133"/>
    </source>
</evidence>
<gene>
    <name evidence="4" type="ORF">IFO69_13800</name>
</gene>
<dbReference type="PANTHER" id="PTHR30469">
    <property type="entry name" value="MULTIDRUG RESISTANCE PROTEIN MDTA"/>
    <property type="match status" value="1"/>
</dbReference>
<dbReference type="Pfam" id="PF25917">
    <property type="entry name" value="BSH_RND"/>
    <property type="match status" value="1"/>
</dbReference>
<comment type="caution">
    <text evidence="4">The sequence shown here is derived from an EMBL/GenBank/DDBJ whole genome shotgun (WGS) entry which is preliminary data.</text>
</comment>
<dbReference type="Pfam" id="PF25975">
    <property type="entry name" value="CzcB_C"/>
    <property type="match status" value="1"/>
</dbReference>
<dbReference type="EMBL" id="JACYTQ010000004">
    <property type="protein sequence ID" value="MBD8489827.1"/>
    <property type="molecule type" value="Genomic_DNA"/>
</dbReference>
<dbReference type="InterPro" id="IPR058649">
    <property type="entry name" value="CzcB_C"/>
</dbReference>
<feature type="domain" description="CzcB-like C-terminal circularly permuted SH3-like" evidence="3">
    <location>
        <begin position="287"/>
        <end position="342"/>
    </location>
</feature>
<dbReference type="Proteomes" id="UP000647133">
    <property type="component" value="Unassembled WGS sequence"/>
</dbReference>
<comment type="similarity">
    <text evidence="1">Belongs to the membrane fusion protein (MFP) (TC 8.A.1) family.</text>
</comment>
<evidence type="ECO:0000259" key="2">
    <source>
        <dbReference type="Pfam" id="PF25917"/>
    </source>
</evidence>
<dbReference type="NCBIfam" id="TIGR01730">
    <property type="entry name" value="RND_mfp"/>
    <property type="match status" value="1"/>
</dbReference>
<dbReference type="RefSeq" id="WP_192010710.1">
    <property type="nucleotide sequence ID" value="NZ_JACYTQ010000004.1"/>
</dbReference>
<organism evidence="4 5">
    <name type="scientific">Echinicola arenosa</name>
    <dbReference type="NCBI Taxonomy" id="2774144"/>
    <lineage>
        <taxon>Bacteria</taxon>
        <taxon>Pseudomonadati</taxon>
        <taxon>Bacteroidota</taxon>
        <taxon>Cytophagia</taxon>
        <taxon>Cytophagales</taxon>
        <taxon>Cyclobacteriaceae</taxon>
        <taxon>Echinicola</taxon>
    </lineage>
</organism>
<protein>
    <submittedName>
        <fullName evidence="4">Efflux RND transporter periplasmic adaptor subunit</fullName>
    </submittedName>
</protein>
<dbReference type="Gene3D" id="2.40.420.20">
    <property type="match status" value="1"/>
</dbReference>
<evidence type="ECO:0000259" key="3">
    <source>
        <dbReference type="Pfam" id="PF25975"/>
    </source>
</evidence>